<reference evidence="1 2" key="1">
    <citation type="submission" date="2018-10" db="EMBL/GenBank/DDBJ databases">
        <title>The complete genome of Acinetobacter wuhouensis strain WCHAW010062.</title>
        <authorList>
            <person name="Hu Y."/>
            <person name="Long H."/>
            <person name="Feng Y."/>
            <person name="Zong Z."/>
        </authorList>
    </citation>
    <scope>NUCLEOTIDE SEQUENCE [LARGE SCALE GENOMIC DNA]</scope>
    <source>
        <strain evidence="1 2">WCHAW010062</strain>
    </source>
</reference>
<proteinExistence type="predicted"/>
<evidence type="ECO:0008006" key="3">
    <source>
        <dbReference type="Google" id="ProtNLM"/>
    </source>
</evidence>
<evidence type="ECO:0000313" key="2">
    <source>
        <dbReference type="Proteomes" id="UP000279962"/>
    </source>
</evidence>
<gene>
    <name evidence="1" type="ORF">CDG68_12440</name>
</gene>
<dbReference type="AlphaFoldDB" id="A0A3G2T330"/>
<protein>
    <recommendedName>
        <fullName evidence="3">Carbon storage regulator</fullName>
    </recommendedName>
</protein>
<dbReference type="EMBL" id="CP033133">
    <property type="protein sequence ID" value="AYO54395.1"/>
    <property type="molecule type" value="Genomic_DNA"/>
</dbReference>
<name>A0A3G2T330_9GAMM</name>
<evidence type="ECO:0000313" key="1">
    <source>
        <dbReference type="EMBL" id="AYO54395.1"/>
    </source>
</evidence>
<organism evidence="1 2">
    <name type="scientific">Acinetobacter wuhouensis</name>
    <dbReference type="NCBI Taxonomy" id="1879050"/>
    <lineage>
        <taxon>Bacteria</taxon>
        <taxon>Pseudomonadati</taxon>
        <taxon>Pseudomonadota</taxon>
        <taxon>Gammaproteobacteria</taxon>
        <taxon>Moraxellales</taxon>
        <taxon>Moraxellaceae</taxon>
        <taxon>Acinetobacter</taxon>
    </lineage>
</organism>
<accession>A0A3G2T330</accession>
<dbReference type="RefSeq" id="WP_087553387.1">
    <property type="nucleotide sequence ID" value="NZ_CP033133.1"/>
</dbReference>
<sequence>MGKLNVDLKVGETLRVGESIIQLENKSGKVARLTITADNSINIEHLRMSASDLNQEKQTHGKHTL</sequence>
<dbReference type="Proteomes" id="UP000279962">
    <property type="component" value="Chromosome"/>
</dbReference>